<evidence type="ECO:0000313" key="3">
    <source>
        <dbReference type="Proteomes" id="UP001321760"/>
    </source>
</evidence>
<comment type="caution">
    <text evidence="2">The sequence shown here is derived from an EMBL/GenBank/DDBJ whole genome shotgun (WGS) entry which is preliminary data.</text>
</comment>
<evidence type="ECO:0000259" key="1">
    <source>
        <dbReference type="Pfam" id="PF13924"/>
    </source>
</evidence>
<proteinExistence type="predicted"/>
<reference evidence="2" key="1">
    <citation type="journal article" date="2023" name="Mol. Phylogenet. Evol.">
        <title>Genome-scale phylogeny and comparative genomics of the fungal order Sordariales.</title>
        <authorList>
            <person name="Hensen N."/>
            <person name="Bonometti L."/>
            <person name="Westerberg I."/>
            <person name="Brannstrom I.O."/>
            <person name="Guillou S."/>
            <person name="Cros-Aarteil S."/>
            <person name="Calhoun S."/>
            <person name="Haridas S."/>
            <person name="Kuo A."/>
            <person name="Mondo S."/>
            <person name="Pangilinan J."/>
            <person name="Riley R."/>
            <person name="LaButti K."/>
            <person name="Andreopoulos B."/>
            <person name="Lipzen A."/>
            <person name="Chen C."/>
            <person name="Yan M."/>
            <person name="Daum C."/>
            <person name="Ng V."/>
            <person name="Clum A."/>
            <person name="Steindorff A."/>
            <person name="Ohm R.A."/>
            <person name="Martin F."/>
            <person name="Silar P."/>
            <person name="Natvig D.O."/>
            <person name="Lalanne C."/>
            <person name="Gautier V."/>
            <person name="Ament-Velasquez S.L."/>
            <person name="Kruys A."/>
            <person name="Hutchinson M.I."/>
            <person name="Powell A.J."/>
            <person name="Barry K."/>
            <person name="Miller A.N."/>
            <person name="Grigoriev I.V."/>
            <person name="Debuchy R."/>
            <person name="Gladieux P."/>
            <person name="Hiltunen Thoren M."/>
            <person name="Johannesson H."/>
        </authorList>
    </citation>
    <scope>NUCLEOTIDE SEQUENCE</scope>
    <source>
        <strain evidence="2">PSN243</strain>
    </source>
</reference>
<accession>A0AAV9GMV9</accession>
<dbReference type="Pfam" id="PF13924">
    <property type="entry name" value="Lipocalin_5"/>
    <property type="match status" value="1"/>
</dbReference>
<name>A0AAV9GMV9_9PEZI</name>
<protein>
    <submittedName>
        <fullName evidence="2">Lipocalin-like domain-containing protein</fullName>
    </submittedName>
</protein>
<reference evidence="2" key="2">
    <citation type="submission" date="2023-05" db="EMBL/GenBank/DDBJ databases">
        <authorList>
            <consortium name="Lawrence Berkeley National Laboratory"/>
            <person name="Steindorff A."/>
            <person name="Hensen N."/>
            <person name="Bonometti L."/>
            <person name="Westerberg I."/>
            <person name="Brannstrom I.O."/>
            <person name="Guillou S."/>
            <person name="Cros-Aarteil S."/>
            <person name="Calhoun S."/>
            <person name="Haridas S."/>
            <person name="Kuo A."/>
            <person name="Mondo S."/>
            <person name="Pangilinan J."/>
            <person name="Riley R."/>
            <person name="Labutti K."/>
            <person name="Andreopoulos B."/>
            <person name="Lipzen A."/>
            <person name="Chen C."/>
            <person name="Yanf M."/>
            <person name="Daum C."/>
            <person name="Ng V."/>
            <person name="Clum A."/>
            <person name="Ohm R."/>
            <person name="Martin F."/>
            <person name="Silar P."/>
            <person name="Natvig D."/>
            <person name="Lalanne C."/>
            <person name="Gautier V."/>
            <person name="Ament-Velasquez S.L."/>
            <person name="Kruys A."/>
            <person name="Hutchinson M.I."/>
            <person name="Powell A.J."/>
            <person name="Barry K."/>
            <person name="Miller A.N."/>
            <person name="Grigoriev I.V."/>
            <person name="Debuchy R."/>
            <person name="Gladieux P."/>
            <person name="Thoren M.H."/>
            <person name="Johannesson H."/>
        </authorList>
    </citation>
    <scope>NUCLEOTIDE SEQUENCE</scope>
    <source>
        <strain evidence="2">PSN243</strain>
    </source>
</reference>
<sequence>MKPSPASIINALAGTYSLVNISSFNLTSGERIHSTLGDQPLGLLTYTRVGQMSANMASTDPAVRPQAPTWPPKDNASDPLPEWILVGRHAMAYAAPFRLNESVPATEEEGQLLHGPITVGSVPSMIGTVLVRNYRVFEMEDGVYLRVGNPPNGLTTNDVWWKRVVKG</sequence>
<gene>
    <name evidence="2" type="ORF">QBC34DRAFT_97947</name>
</gene>
<feature type="domain" description="Lipocalin-like" evidence="1">
    <location>
        <begin position="14"/>
        <end position="146"/>
    </location>
</feature>
<dbReference type="EMBL" id="MU865939">
    <property type="protein sequence ID" value="KAK4449086.1"/>
    <property type="molecule type" value="Genomic_DNA"/>
</dbReference>
<dbReference type="AlphaFoldDB" id="A0AAV9GMV9"/>
<keyword evidence="3" id="KW-1185">Reference proteome</keyword>
<evidence type="ECO:0000313" key="2">
    <source>
        <dbReference type="EMBL" id="KAK4449086.1"/>
    </source>
</evidence>
<dbReference type="Proteomes" id="UP001321760">
    <property type="component" value="Unassembled WGS sequence"/>
</dbReference>
<dbReference type="InterPro" id="IPR024311">
    <property type="entry name" value="Lipocalin-like"/>
</dbReference>
<organism evidence="2 3">
    <name type="scientific">Podospora aff. communis PSN243</name>
    <dbReference type="NCBI Taxonomy" id="3040156"/>
    <lineage>
        <taxon>Eukaryota</taxon>
        <taxon>Fungi</taxon>
        <taxon>Dikarya</taxon>
        <taxon>Ascomycota</taxon>
        <taxon>Pezizomycotina</taxon>
        <taxon>Sordariomycetes</taxon>
        <taxon>Sordariomycetidae</taxon>
        <taxon>Sordariales</taxon>
        <taxon>Podosporaceae</taxon>
        <taxon>Podospora</taxon>
    </lineage>
</organism>